<evidence type="ECO:0000313" key="9">
    <source>
        <dbReference type="Proteomes" id="UP001652623"/>
    </source>
</evidence>
<dbReference type="RefSeq" id="XP_015874184.1">
    <property type="nucleotide sequence ID" value="XM_016018698.4"/>
</dbReference>
<evidence type="ECO:0000256" key="2">
    <source>
        <dbReference type="ARBA" id="ARBA00023015"/>
    </source>
</evidence>
<keyword evidence="4" id="KW-0804">Transcription</keyword>
<organism evidence="9 10">
    <name type="scientific">Ziziphus jujuba</name>
    <name type="common">Chinese jujube</name>
    <name type="synonym">Ziziphus sativa</name>
    <dbReference type="NCBI Taxonomy" id="326968"/>
    <lineage>
        <taxon>Eukaryota</taxon>
        <taxon>Viridiplantae</taxon>
        <taxon>Streptophyta</taxon>
        <taxon>Embryophyta</taxon>
        <taxon>Tracheophyta</taxon>
        <taxon>Spermatophyta</taxon>
        <taxon>Magnoliopsida</taxon>
        <taxon>eudicotyledons</taxon>
        <taxon>Gunneridae</taxon>
        <taxon>Pentapetalae</taxon>
        <taxon>rosids</taxon>
        <taxon>fabids</taxon>
        <taxon>Rosales</taxon>
        <taxon>Rhamnaceae</taxon>
        <taxon>Paliureae</taxon>
        <taxon>Ziziphus</taxon>
    </lineage>
</organism>
<dbReference type="GO" id="GO:0003700">
    <property type="term" value="F:DNA-binding transcription factor activity"/>
    <property type="evidence" value="ECO:0007669"/>
    <property type="project" value="InterPro"/>
</dbReference>
<dbReference type="AlphaFoldDB" id="A0A6P3Z9K1"/>
<reference evidence="10" key="2">
    <citation type="submission" date="2025-08" db="UniProtKB">
        <authorList>
            <consortium name="RefSeq"/>
        </authorList>
    </citation>
    <scope>IDENTIFICATION</scope>
    <source>
        <tissue evidence="10">Seedling</tissue>
    </source>
</reference>
<protein>
    <submittedName>
        <fullName evidence="10">Ethylene-response factor C3</fullName>
    </submittedName>
</protein>
<comment type="similarity">
    <text evidence="6">Belongs to the AP2/ERF transcription factor family. ERF subfamily.</text>
</comment>
<evidence type="ECO:0000256" key="4">
    <source>
        <dbReference type="ARBA" id="ARBA00023163"/>
    </source>
</evidence>
<sequence length="266" mass="29638">MIGNMGLQSDDKAASETILENVWANFIGGVGHNIEETRNTNASSESSKPWEELPYLDGADGSMEILQRLPSLGRWISMGAETWEELLDTTNIPAATNMEQKQSDNNSSESNLSSNPNKESVNAAERVKKVATRHYRGVRRRPWGKYAAEIRDSSKKGARLWLGTFDTAEEAALAYDKAALRIRGPKAYLNFPLDTVVKASELDIISNDFIVSNPRKRASRELEEDEFTCTTGQPAMKRKASIGDFFDVFEFQDLGTDYLESLLSSL</sequence>
<evidence type="ECO:0000313" key="10">
    <source>
        <dbReference type="RefSeq" id="XP_015874184.1"/>
    </source>
</evidence>
<evidence type="ECO:0000256" key="1">
    <source>
        <dbReference type="ARBA" id="ARBA00004123"/>
    </source>
</evidence>
<dbReference type="GO" id="GO:0003677">
    <property type="term" value="F:DNA binding"/>
    <property type="evidence" value="ECO:0007669"/>
    <property type="project" value="UniProtKB-KW"/>
</dbReference>
<name>A0A6P3Z9K1_ZIZJJ</name>
<keyword evidence="2" id="KW-0805">Transcription regulation</keyword>
<evidence type="ECO:0000256" key="5">
    <source>
        <dbReference type="ARBA" id="ARBA00023242"/>
    </source>
</evidence>
<dbReference type="Gene3D" id="3.30.730.10">
    <property type="entry name" value="AP2/ERF domain"/>
    <property type="match status" value="1"/>
</dbReference>
<dbReference type="InterPro" id="IPR001471">
    <property type="entry name" value="AP2/ERF_dom"/>
</dbReference>
<dbReference type="FunCoup" id="A0A6P3Z9K1">
    <property type="interactions" value="24"/>
</dbReference>
<dbReference type="KEGG" id="zju:107411160"/>
<keyword evidence="3" id="KW-0238">DNA-binding</keyword>
<evidence type="ECO:0000256" key="3">
    <source>
        <dbReference type="ARBA" id="ARBA00023125"/>
    </source>
</evidence>
<feature type="compositionally biased region" description="Low complexity" evidence="7">
    <location>
        <begin position="103"/>
        <end position="120"/>
    </location>
</feature>
<keyword evidence="5" id="KW-0539">Nucleus</keyword>
<dbReference type="PROSITE" id="PS51032">
    <property type="entry name" value="AP2_ERF"/>
    <property type="match status" value="1"/>
</dbReference>
<dbReference type="InterPro" id="IPR044808">
    <property type="entry name" value="ERF_plant"/>
</dbReference>
<dbReference type="InterPro" id="IPR036955">
    <property type="entry name" value="AP2/ERF_dom_sf"/>
</dbReference>
<dbReference type="InParanoid" id="A0A6P3Z9K1"/>
<dbReference type="PANTHER" id="PTHR31190">
    <property type="entry name" value="DNA-BINDING DOMAIN"/>
    <property type="match status" value="1"/>
</dbReference>
<proteinExistence type="inferred from homology"/>
<dbReference type="Pfam" id="PF00847">
    <property type="entry name" value="AP2"/>
    <property type="match status" value="1"/>
</dbReference>
<dbReference type="SMART" id="SM00380">
    <property type="entry name" value="AP2"/>
    <property type="match status" value="1"/>
</dbReference>
<evidence type="ECO:0000259" key="8">
    <source>
        <dbReference type="PROSITE" id="PS51032"/>
    </source>
</evidence>
<dbReference type="CDD" id="cd00018">
    <property type="entry name" value="AP2"/>
    <property type="match status" value="1"/>
</dbReference>
<feature type="domain" description="AP2/ERF" evidence="8">
    <location>
        <begin position="134"/>
        <end position="192"/>
    </location>
</feature>
<dbReference type="SUPFAM" id="SSF54171">
    <property type="entry name" value="DNA-binding domain"/>
    <property type="match status" value="1"/>
</dbReference>
<evidence type="ECO:0000256" key="6">
    <source>
        <dbReference type="ARBA" id="ARBA00024343"/>
    </source>
</evidence>
<dbReference type="InterPro" id="IPR016177">
    <property type="entry name" value="DNA-bd_dom_sf"/>
</dbReference>
<dbReference type="FunFam" id="3.30.730.10:FF:000001">
    <property type="entry name" value="Ethylene-responsive transcription factor 2"/>
    <property type="match status" value="1"/>
</dbReference>
<reference evidence="9" key="1">
    <citation type="submission" date="2025-05" db="UniProtKB">
        <authorList>
            <consortium name="RefSeq"/>
        </authorList>
    </citation>
    <scope>NUCLEOTIDE SEQUENCE [LARGE SCALE GENOMIC DNA]</scope>
</reference>
<dbReference type="GeneID" id="107411160"/>
<comment type="subcellular location">
    <subcellularLocation>
        <location evidence="1">Nucleus</location>
    </subcellularLocation>
</comment>
<keyword evidence="9" id="KW-1185">Reference proteome</keyword>
<dbReference type="PRINTS" id="PR00367">
    <property type="entry name" value="ETHRSPELEMNT"/>
</dbReference>
<evidence type="ECO:0000256" key="7">
    <source>
        <dbReference type="SAM" id="MobiDB-lite"/>
    </source>
</evidence>
<accession>A0A6P3Z9K1</accession>
<dbReference type="GO" id="GO:0005634">
    <property type="term" value="C:nucleus"/>
    <property type="evidence" value="ECO:0007669"/>
    <property type="project" value="UniProtKB-SubCell"/>
</dbReference>
<feature type="region of interest" description="Disordered" evidence="7">
    <location>
        <begin position="97"/>
        <end position="126"/>
    </location>
</feature>
<dbReference type="Proteomes" id="UP001652623">
    <property type="component" value="Chromosome 1"/>
</dbReference>
<gene>
    <name evidence="10" type="primary">LOC107411160</name>
</gene>
<dbReference type="GO" id="GO:0009873">
    <property type="term" value="P:ethylene-activated signaling pathway"/>
    <property type="evidence" value="ECO:0007669"/>
    <property type="project" value="InterPro"/>
</dbReference>